<comment type="caution">
    <text evidence="1">The sequence shown here is derived from an EMBL/GenBank/DDBJ whole genome shotgun (WGS) entry which is preliminary data.</text>
</comment>
<accession>A0A1E5D7Y5</accession>
<gene>
    <name evidence="1" type="ORF">A130_01540</name>
</gene>
<evidence type="ECO:0000313" key="1">
    <source>
        <dbReference type="EMBL" id="OEE79787.1"/>
    </source>
</evidence>
<dbReference type="AlphaFoldDB" id="A0A1E5D7Y5"/>
<reference evidence="1 2" key="1">
    <citation type="journal article" date="2012" name="Science">
        <title>Ecological populations of bacteria act as socially cohesive units of antibiotic production and resistance.</title>
        <authorList>
            <person name="Cordero O.X."/>
            <person name="Wildschutte H."/>
            <person name="Kirkup B."/>
            <person name="Proehl S."/>
            <person name="Ngo L."/>
            <person name="Hussain F."/>
            <person name="Le Roux F."/>
            <person name="Mincer T."/>
            <person name="Polz M.F."/>
        </authorList>
    </citation>
    <scope>NUCLEOTIDE SEQUENCE [LARGE SCALE GENOMIC DNA]</scope>
    <source>
        <strain evidence="1 2">FF-238</strain>
    </source>
</reference>
<evidence type="ECO:0000313" key="2">
    <source>
        <dbReference type="Proteomes" id="UP000094165"/>
    </source>
</evidence>
<proteinExistence type="predicted"/>
<organism evidence="1 2">
    <name type="scientific">Vibrio genomosp. F6 str. FF-238</name>
    <dbReference type="NCBI Taxonomy" id="1191298"/>
    <lineage>
        <taxon>Bacteria</taxon>
        <taxon>Pseudomonadati</taxon>
        <taxon>Pseudomonadota</taxon>
        <taxon>Gammaproteobacteria</taxon>
        <taxon>Vibrionales</taxon>
        <taxon>Vibrionaceae</taxon>
        <taxon>Vibrio</taxon>
    </lineage>
</organism>
<protein>
    <recommendedName>
        <fullName evidence="3">DUF721 domain-containing protein</fullName>
    </recommendedName>
</protein>
<dbReference type="Proteomes" id="UP000094165">
    <property type="component" value="Unassembled WGS sequence"/>
</dbReference>
<dbReference type="Pfam" id="PF05258">
    <property type="entry name" value="DciA"/>
    <property type="match status" value="1"/>
</dbReference>
<dbReference type="InterPro" id="IPR007922">
    <property type="entry name" value="DciA-like"/>
</dbReference>
<name>A0A1E5D7Y5_9VIBR</name>
<keyword evidence="2" id="KW-1185">Reference proteome</keyword>
<dbReference type="RefSeq" id="WP_017051067.1">
    <property type="nucleotide sequence ID" value="NZ_AJYW02000017.1"/>
</dbReference>
<sequence length="152" mass="17018">MRDHRPTLTQTLISESRFSQLQEHAAEIMTINNALRDILPKGTANQCRAANLRGGNLVIEVASASIKMKINYDRLMILSQLRNMGFARLIGLEVKINPALYRTMQEKHENKEPSRPPISDAAAGSLLMIAEMAPPKIKARLEKIAQMAEKNK</sequence>
<evidence type="ECO:0008006" key="3">
    <source>
        <dbReference type="Google" id="ProtNLM"/>
    </source>
</evidence>
<dbReference type="EMBL" id="AJYW02000017">
    <property type="protein sequence ID" value="OEE79787.1"/>
    <property type="molecule type" value="Genomic_DNA"/>
</dbReference>